<keyword evidence="1" id="KW-0472">Membrane</keyword>
<reference evidence="2 3" key="1">
    <citation type="submission" date="2021-06" db="EMBL/GenBank/DDBJ databases">
        <title>Caerostris darwini draft genome.</title>
        <authorList>
            <person name="Kono N."/>
            <person name="Arakawa K."/>
        </authorList>
    </citation>
    <scope>NUCLEOTIDE SEQUENCE [LARGE SCALE GENOMIC DNA]</scope>
</reference>
<evidence type="ECO:0008006" key="4">
    <source>
        <dbReference type="Google" id="ProtNLM"/>
    </source>
</evidence>
<protein>
    <recommendedName>
        <fullName evidence="4">Transmembrane protein</fullName>
    </recommendedName>
</protein>
<accession>A0AAV4QAD9</accession>
<sequence length="107" mass="11804">MPGVGGGGKGALSTNNAFQSFEWRECLWKNDVFGRHHGNGIFWNLSCFTCVYDVQMQLNRESSVRMRVGVGGGEVVIYLFSFMIVIIMIPPVITSVKNDLDSLIDAG</sequence>
<keyword evidence="1" id="KW-0812">Transmembrane</keyword>
<evidence type="ECO:0000256" key="1">
    <source>
        <dbReference type="SAM" id="Phobius"/>
    </source>
</evidence>
<evidence type="ECO:0000313" key="2">
    <source>
        <dbReference type="EMBL" id="GIY05971.1"/>
    </source>
</evidence>
<name>A0AAV4QAD9_9ARAC</name>
<proteinExistence type="predicted"/>
<keyword evidence="3" id="KW-1185">Reference proteome</keyword>
<comment type="caution">
    <text evidence="2">The sequence shown here is derived from an EMBL/GenBank/DDBJ whole genome shotgun (WGS) entry which is preliminary data.</text>
</comment>
<dbReference type="Proteomes" id="UP001054837">
    <property type="component" value="Unassembled WGS sequence"/>
</dbReference>
<dbReference type="AlphaFoldDB" id="A0AAV4QAD9"/>
<organism evidence="2 3">
    <name type="scientific">Caerostris darwini</name>
    <dbReference type="NCBI Taxonomy" id="1538125"/>
    <lineage>
        <taxon>Eukaryota</taxon>
        <taxon>Metazoa</taxon>
        <taxon>Ecdysozoa</taxon>
        <taxon>Arthropoda</taxon>
        <taxon>Chelicerata</taxon>
        <taxon>Arachnida</taxon>
        <taxon>Araneae</taxon>
        <taxon>Araneomorphae</taxon>
        <taxon>Entelegynae</taxon>
        <taxon>Araneoidea</taxon>
        <taxon>Araneidae</taxon>
        <taxon>Caerostris</taxon>
    </lineage>
</organism>
<feature type="transmembrane region" description="Helical" evidence="1">
    <location>
        <begin position="75"/>
        <end position="93"/>
    </location>
</feature>
<keyword evidence="1" id="KW-1133">Transmembrane helix</keyword>
<evidence type="ECO:0000313" key="3">
    <source>
        <dbReference type="Proteomes" id="UP001054837"/>
    </source>
</evidence>
<gene>
    <name evidence="2" type="ORF">CDAR_297131</name>
</gene>
<dbReference type="EMBL" id="BPLQ01004155">
    <property type="protein sequence ID" value="GIY05971.1"/>
    <property type="molecule type" value="Genomic_DNA"/>
</dbReference>